<organism evidence="2 3">
    <name type="scientific">Collybia nuda</name>
    <dbReference type="NCBI Taxonomy" id="64659"/>
    <lineage>
        <taxon>Eukaryota</taxon>
        <taxon>Fungi</taxon>
        <taxon>Dikarya</taxon>
        <taxon>Basidiomycota</taxon>
        <taxon>Agaricomycotina</taxon>
        <taxon>Agaricomycetes</taxon>
        <taxon>Agaricomycetidae</taxon>
        <taxon>Agaricales</taxon>
        <taxon>Tricholomatineae</taxon>
        <taxon>Clitocybaceae</taxon>
        <taxon>Collybia</taxon>
    </lineage>
</organism>
<feature type="region of interest" description="Disordered" evidence="1">
    <location>
        <begin position="1"/>
        <end position="71"/>
    </location>
</feature>
<evidence type="ECO:0000313" key="3">
    <source>
        <dbReference type="Proteomes" id="UP000807353"/>
    </source>
</evidence>
<name>A0A9P5Y907_9AGAR</name>
<dbReference type="Proteomes" id="UP000807353">
    <property type="component" value="Unassembled WGS sequence"/>
</dbReference>
<proteinExistence type="predicted"/>
<comment type="caution">
    <text evidence="2">The sequence shown here is derived from an EMBL/GenBank/DDBJ whole genome shotgun (WGS) entry which is preliminary data.</text>
</comment>
<keyword evidence="3" id="KW-1185">Reference proteome</keyword>
<feature type="compositionally biased region" description="Low complexity" evidence="1">
    <location>
        <begin position="324"/>
        <end position="333"/>
    </location>
</feature>
<dbReference type="OrthoDB" id="2959034at2759"/>
<feature type="region of interest" description="Disordered" evidence="1">
    <location>
        <begin position="314"/>
        <end position="353"/>
    </location>
</feature>
<evidence type="ECO:0000256" key="1">
    <source>
        <dbReference type="SAM" id="MobiDB-lite"/>
    </source>
</evidence>
<dbReference type="AlphaFoldDB" id="A0A9P5Y907"/>
<feature type="compositionally biased region" description="Low complexity" evidence="1">
    <location>
        <begin position="44"/>
        <end position="53"/>
    </location>
</feature>
<sequence>MIIDKEPLPDDPTPSEAPPSYDGLVGVPGRPLRDTKGITPIQTSPLPSSSSSLSPPPIIKSPSSSSNLKGKGRANNSWFNFNASRTTREVRTTVLGLVRDLVREQNSNSKASLGILESCAEACSGYSLSLSSLLQERSIEGHSPLYWAIVKRPPDGDEDESAIPDLLTALISFASPLTPDTISDVRHACLLTSDQLLFQRLRMSPEFSPLSGTDEMLLGASIPPDEITVEDVPGDEGAFAVDFEVVHFQKRMLVSKHIELDFIARSRMWRLEFSIAQDGQHHGPRPGSWYISLSLLQNSPPTWIDSRLLIPEPTPTSDIPASPPLSTSPIPSIFERAKPKPKSKPTITIRLKSSQQLVAPPNSRYDHRQASAIIVSLEDSMMGSSLQYA</sequence>
<accession>A0A9P5Y907</accession>
<dbReference type="EMBL" id="MU150257">
    <property type="protein sequence ID" value="KAF9463991.1"/>
    <property type="molecule type" value="Genomic_DNA"/>
</dbReference>
<reference evidence="2" key="1">
    <citation type="submission" date="2020-11" db="EMBL/GenBank/DDBJ databases">
        <authorList>
            <consortium name="DOE Joint Genome Institute"/>
            <person name="Ahrendt S."/>
            <person name="Riley R."/>
            <person name="Andreopoulos W."/>
            <person name="Labutti K."/>
            <person name="Pangilinan J."/>
            <person name="Ruiz-Duenas F.J."/>
            <person name="Barrasa J.M."/>
            <person name="Sanchez-Garcia M."/>
            <person name="Camarero S."/>
            <person name="Miyauchi S."/>
            <person name="Serrano A."/>
            <person name="Linde D."/>
            <person name="Babiker R."/>
            <person name="Drula E."/>
            <person name="Ayuso-Fernandez I."/>
            <person name="Pacheco R."/>
            <person name="Padilla G."/>
            <person name="Ferreira P."/>
            <person name="Barriuso J."/>
            <person name="Kellner H."/>
            <person name="Castanera R."/>
            <person name="Alfaro M."/>
            <person name="Ramirez L."/>
            <person name="Pisabarro A.G."/>
            <person name="Kuo A."/>
            <person name="Tritt A."/>
            <person name="Lipzen A."/>
            <person name="He G."/>
            <person name="Yan M."/>
            <person name="Ng V."/>
            <person name="Cullen D."/>
            <person name="Martin F."/>
            <person name="Rosso M.-N."/>
            <person name="Henrissat B."/>
            <person name="Hibbett D."/>
            <person name="Martinez A.T."/>
            <person name="Grigoriev I.V."/>
        </authorList>
    </citation>
    <scope>NUCLEOTIDE SEQUENCE</scope>
    <source>
        <strain evidence="2">CBS 247.69</strain>
    </source>
</reference>
<evidence type="ECO:0000313" key="2">
    <source>
        <dbReference type="EMBL" id="KAF9463991.1"/>
    </source>
</evidence>
<protein>
    <submittedName>
        <fullName evidence="2">Uncharacterized protein</fullName>
    </submittedName>
</protein>
<gene>
    <name evidence="2" type="ORF">BDZ94DRAFT_1162786</name>
</gene>